<dbReference type="InterPro" id="IPR005069">
    <property type="entry name" value="Nucl-diP-sugar_transferase"/>
</dbReference>
<proteinExistence type="predicted"/>
<accession>F0YEQ2</accession>
<feature type="non-terminal residue" evidence="3">
    <location>
        <position position="1"/>
    </location>
</feature>
<evidence type="ECO:0000256" key="1">
    <source>
        <dbReference type="SAM" id="Phobius"/>
    </source>
</evidence>
<organism evidence="4">
    <name type="scientific">Aureococcus anophagefferens</name>
    <name type="common">Harmful bloom alga</name>
    <dbReference type="NCBI Taxonomy" id="44056"/>
    <lineage>
        <taxon>Eukaryota</taxon>
        <taxon>Sar</taxon>
        <taxon>Stramenopiles</taxon>
        <taxon>Ochrophyta</taxon>
        <taxon>Pelagophyceae</taxon>
        <taxon>Pelagomonadales</taxon>
        <taxon>Pelagomonadaceae</taxon>
        <taxon>Aureococcus</taxon>
    </lineage>
</organism>
<feature type="non-terminal residue" evidence="3">
    <location>
        <position position="347"/>
    </location>
</feature>
<evidence type="ECO:0000313" key="4">
    <source>
        <dbReference type="Proteomes" id="UP000002729"/>
    </source>
</evidence>
<dbReference type="GeneID" id="20228497"/>
<dbReference type="KEGG" id="aaf:AURANDRAFT_72001"/>
<dbReference type="InParanoid" id="F0YEQ2"/>
<gene>
    <name evidence="3" type="ORF">AURANDRAFT_72001</name>
</gene>
<keyword evidence="4" id="KW-1185">Reference proteome</keyword>
<keyword evidence="1" id="KW-1133">Transmembrane helix</keyword>
<dbReference type="Proteomes" id="UP000002729">
    <property type="component" value="Unassembled WGS sequence"/>
</dbReference>
<protein>
    <submittedName>
        <fullName evidence="3">Expressed protein</fullName>
    </submittedName>
</protein>
<dbReference type="RefSeq" id="XP_009038870.1">
    <property type="nucleotide sequence ID" value="XM_009040622.1"/>
</dbReference>
<feature type="transmembrane region" description="Helical" evidence="1">
    <location>
        <begin position="15"/>
        <end position="33"/>
    </location>
</feature>
<name>F0YEQ2_AURAN</name>
<feature type="domain" description="Nucleotide-diphospho-sugar transferase" evidence="2">
    <location>
        <begin position="227"/>
        <end position="346"/>
    </location>
</feature>
<reference evidence="3 4" key="1">
    <citation type="journal article" date="2011" name="Proc. Natl. Acad. Sci. U.S.A.">
        <title>Niche of harmful alga Aureococcus anophagefferens revealed through ecogenomics.</title>
        <authorList>
            <person name="Gobler C.J."/>
            <person name="Berry D.L."/>
            <person name="Dyhrman S.T."/>
            <person name="Wilhelm S.W."/>
            <person name="Salamov A."/>
            <person name="Lobanov A.V."/>
            <person name="Zhang Y."/>
            <person name="Collier J.L."/>
            <person name="Wurch L.L."/>
            <person name="Kustka A.B."/>
            <person name="Dill B.D."/>
            <person name="Shah M."/>
            <person name="VerBerkmoes N.C."/>
            <person name="Kuo A."/>
            <person name="Terry A."/>
            <person name="Pangilinan J."/>
            <person name="Lindquist E.A."/>
            <person name="Lucas S."/>
            <person name="Paulsen I.T."/>
            <person name="Hattenrath-Lehmann T.K."/>
            <person name="Talmage S.C."/>
            <person name="Walker E.A."/>
            <person name="Koch F."/>
            <person name="Burson A.M."/>
            <person name="Marcoval M.A."/>
            <person name="Tang Y.Z."/>
            <person name="Lecleir G.R."/>
            <person name="Coyne K.J."/>
            <person name="Berg G.M."/>
            <person name="Bertrand E.M."/>
            <person name="Saito M.A."/>
            <person name="Gladyshev V.N."/>
            <person name="Grigoriev I.V."/>
        </authorList>
    </citation>
    <scope>NUCLEOTIDE SEQUENCE [LARGE SCALE GENOMIC DNA]</scope>
    <source>
        <strain evidence="4">CCMP 1984</strain>
    </source>
</reference>
<dbReference type="AlphaFoldDB" id="F0YEQ2"/>
<evidence type="ECO:0000313" key="3">
    <source>
        <dbReference type="EMBL" id="EGB06290.1"/>
    </source>
</evidence>
<evidence type="ECO:0000259" key="2">
    <source>
        <dbReference type="Pfam" id="PF03407"/>
    </source>
</evidence>
<keyword evidence="1" id="KW-0812">Transmembrane</keyword>
<dbReference type="EMBL" id="GL833135">
    <property type="protein sequence ID" value="EGB06290.1"/>
    <property type="molecule type" value="Genomic_DNA"/>
</dbReference>
<dbReference type="Pfam" id="PF03407">
    <property type="entry name" value="Nucleotid_trans"/>
    <property type="match status" value="1"/>
</dbReference>
<sequence length="347" mass="35729">RGGDMAAKSRRPARVTLKCVVVVALVSALFVVYQSSRMVHGDDTLQETSKRDVAAAHAEASLAWRRAQEAEAALAALRRGSPAAAPELRRRAALAALAPCSAGEAQACRVVAARGPRRRATGGAASPATVDAAARAAVLADVVAPGKGGALRPARRDRFAAPRRGDARCEATARLPLADALAAFAADAKRRSERARPRVAFTVADGHYAAGLADHALDVSRAYGASTPLLVVALDDDAAAAACAAGAAVARFEAAEKNGTGARRRKKAAVYAAKYGTMAALLRAGLDVTFGEMDVFLIGDPLAAASCAGEACSEGLADPADADVVIGAHQDNCMEFNAGWYHARSKH</sequence>
<keyword evidence="1" id="KW-0472">Membrane</keyword>